<sequence length="61" mass="7077">MPTNKRKRDEGFKSGEPAVFLKVRNAYDYISAYGNMVVTPDITLRRKQRFPDKSKPSVKIM</sequence>
<organism evidence="1 2">
    <name type="scientific">Botrytis paeoniae</name>
    <dbReference type="NCBI Taxonomy" id="278948"/>
    <lineage>
        <taxon>Eukaryota</taxon>
        <taxon>Fungi</taxon>
        <taxon>Dikarya</taxon>
        <taxon>Ascomycota</taxon>
        <taxon>Pezizomycotina</taxon>
        <taxon>Leotiomycetes</taxon>
        <taxon>Helotiales</taxon>
        <taxon>Sclerotiniaceae</taxon>
        <taxon>Botrytis</taxon>
    </lineage>
</organism>
<evidence type="ECO:0000313" key="2">
    <source>
        <dbReference type="Proteomes" id="UP000297910"/>
    </source>
</evidence>
<dbReference type="EMBL" id="PQXI01000009">
    <property type="protein sequence ID" value="TGO29928.1"/>
    <property type="molecule type" value="Genomic_DNA"/>
</dbReference>
<proteinExistence type="predicted"/>
<gene>
    <name evidence="1" type="ORF">BPAE_0009g00240</name>
</gene>
<dbReference type="AlphaFoldDB" id="A0A4Z1G214"/>
<reference evidence="1 2" key="1">
    <citation type="submission" date="2017-12" db="EMBL/GenBank/DDBJ databases">
        <title>Comparative genomics of Botrytis spp.</title>
        <authorList>
            <person name="Valero-Jimenez C.A."/>
            <person name="Tapia P."/>
            <person name="Veloso J."/>
            <person name="Silva-Moreno E."/>
            <person name="Staats M."/>
            <person name="Valdes J.H."/>
            <person name="Van Kan J.A.L."/>
        </authorList>
    </citation>
    <scope>NUCLEOTIDE SEQUENCE [LARGE SCALE GENOMIC DNA]</scope>
    <source>
        <strain evidence="1 2">Bp0003</strain>
    </source>
</reference>
<dbReference type="Proteomes" id="UP000297910">
    <property type="component" value="Unassembled WGS sequence"/>
</dbReference>
<keyword evidence="2" id="KW-1185">Reference proteome</keyword>
<protein>
    <submittedName>
        <fullName evidence="1">Uncharacterized protein</fullName>
    </submittedName>
</protein>
<comment type="caution">
    <text evidence="1">The sequence shown here is derived from an EMBL/GenBank/DDBJ whole genome shotgun (WGS) entry which is preliminary data.</text>
</comment>
<accession>A0A4Z1G214</accession>
<evidence type="ECO:0000313" key="1">
    <source>
        <dbReference type="EMBL" id="TGO29928.1"/>
    </source>
</evidence>
<name>A0A4Z1G214_9HELO</name>